<dbReference type="Gene3D" id="2.70.70.10">
    <property type="entry name" value="Glucose Permease (Domain IIA)"/>
    <property type="match status" value="1"/>
</dbReference>
<dbReference type="Gene3D" id="3.90.1720.10">
    <property type="entry name" value="endopeptidase domain like (from Nostoc punctiforme)"/>
    <property type="match status" value="1"/>
</dbReference>
<dbReference type="InterPro" id="IPR011055">
    <property type="entry name" value="Dup_hybrid_motif"/>
</dbReference>
<feature type="region of interest" description="Disordered" evidence="5">
    <location>
        <begin position="323"/>
        <end position="371"/>
    </location>
</feature>
<evidence type="ECO:0000256" key="4">
    <source>
        <dbReference type="ARBA" id="ARBA00022807"/>
    </source>
</evidence>
<name>A0A7X9SXP3_9CORY</name>
<dbReference type="GO" id="GO:0004222">
    <property type="term" value="F:metalloendopeptidase activity"/>
    <property type="evidence" value="ECO:0007669"/>
    <property type="project" value="TreeGrafter"/>
</dbReference>
<keyword evidence="3" id="KW-0378">Hydrolase</keyword>
<evidence type="ECO:0000313" key="8">
    <source>
        <dbReference type="Proteomes" id="UP000589552"/>
    </source>
</evidence>
<dbReference type="CDD" id="cd12797">
    <property type="entry name" value="M23_peptidase"/>
    <property type="match status" value="1"/>
</dbReference>
<evidence type="ECO:0000256" key="2">
    <source>
        <dbReference type="ARBA" id="ARBA00022670"/>
    </source>
</evidence>
<evidence type="ECO:0000313" key="7">
    <source>
        <dbReference type="EMBL" id="NMF09968.1"/>
    </source>
</evidence>
<dbReference type="InterPro" id="IPR016047">
    <property type="entry name" value="M23ase_b-sheet_dom"/>
</dbReference>
<feature type="region of interest" description="Disordered" evidence="5">
    <location>
        <begin position="663"/>
        <end position="690"/>
    </location>
</feature>
<evidence type="ECO:0000259" key="6">
    <source>
        <dbReference type="PROSITE" id="PS51935"/>
    </source>
</evidence>
<proteinExistence type="inferred from homology"/>
<organism evidence="7 8">
    <name type="scientific">Corynebacterium xerosis</name>
    <dbReference type="NCBI Taxonomy" id="1725"/>
    <lineage>
        <taxon>Bacteria</taxon>
        <taxon>Bacillati</taxon>
        <taxon>Actinomycetota</taxon>
        <taxon>Actinomycetes</taxon>
        <taxon>Mycobacteriales</taxon>
        <taxon>Corynebacteriaceae</taxon>
        <taxon>Corynebacterium</taxon>
    </lineage>
</organism>
<dbReference type="InterPro" id="IPR038765">
    <property type="entry name" value="Papain-like_cys_pep_sf"/>
</dbReference>
<dbReference type="SUPFAM" id="SSF54001">
    <property type="entry name" value="Cysteine proteinases"/>
    <property type="match status" value="1"/>
</dbReference>
<dbReference type="RefSeq" id="WP_168938175.1">
    <property type="nucleotide sequence ID" value="NZ_JABAGA010000006.1"/>
</dbReference>
<feature type="domain" description="NlpC/P60" evidence="6">
    <location>
        <begin position="543"/>
        <end position="669"/>
    </location>
</feature>
<dbReference type="SUPFAM" id="SSF51261">
    <property type="entry name" value="Duplicated hybrid motif"/>
    <property type="match status" value="1"/>
</dbReference>
<feature type="compositionally biased region" description="Acidic residues" evidence="5">
    <location>
        <begin position="678"/>
        <end position="690"/>
    </location>
</feature>
<evidence type="ECO:0000256" key="5">
    <source>
        <dbReference type="SAM" id="MobiDB-lite"/>
    </source>
</evidence>
<keyword evidence="4" id="KW-0788">Thiol protease</keyword>
<dbReference type="EMBL" id="JABAGA010000006">
    <property type="protein sequence ID" value="NMF09968.1"/>
    <property type="molecule type" value="Genomic_DNA"/>
</dbReference>
<dbReference type="InterPro" id="IPR050570">
    <property type="entry name" value="Cell_wall_metabolism_enzyme"/>
</dbReference>
<accession>A0A7X9SXP3</accession>
<dbReference type="Pfam" id="PF00877">
    <property type="entry name" value="NLPC_P60"/>
    <property type="match status" value="1"/>
</dbReference>
<dbReference type="InterPro" id="IPR036514">
    <property type="entry name" value="SGNH_hydro_sf"/>
</dbReference>
<evidence type="ECO:0000256" key="3">
    <source>
        <dbReference type="ARBA" id="ARBA00022801"/>
    </source>
</evidence>
<dbReference type="PANTHER" id="PTHR21666">
    <property type="entry name" value="PEPTIDASE-RELATED"/>
    <property type="match status" value="1"/>
</dbReference>
<dbReference type="Proteomes" id="UP000589552">
    <property type="component" value="Unassembled WGS sequence"/>
</dbReference>
<comment type="similarity">
    <text evidence="1">Belongs to the peptidase C40 family.</text>
</comment>
<reference evidence="7 8" key="1">
    <citation type="submission" date="2020-04" db="EMBL/GenBank/DDBJ databases">
        <authorList>
            <person name="Hitch T.C.A."/>
            <person name="Wylensek D."/>
            <person name="Clavel T."/>
        </authorList>
    </citation>
    <scope>NUCLEOTIDE SEQUENCE [LARGE SCALE GENOMIC DNA]</scope>
    <source>
        <strain evidence="7 8">BL-383-APC-2I</strain>
    </source>
</reference>
<protein>
    <submittedName>
        <fullName evidence="7">Peptidoglycan DD-metalloendopeptidase family protein</fullName>
    </submittedName>
</protein>
<dbReference type="GO" id="GO:0008234">
    <property type="term" value="F:cysteine-type peptidase activity"/>
    <property type="evidence" value="ECO:0007669"/>
    <property type="project" value="UniProtKB-KW"/>
</dbReference>
<dbReference type="Gene3D" id="3.40.50.1110">
    <property type="entry name" value="SGNH hydrolase"/>
    <property type="match status" value="1"/>
</dbReference>
<dbReference type="PROSITE" id="PS51935">
    <property type="entry name" value="NLPC_P60"/>
    <property type="match status" value="1"/>
</dbReference>
<sequence length="690" mass="71655">MKKVWAGILALILFIVLFVTVLGGGEEKCIPGFGGGGQVPPEGKDVLIIGDSLTVGARDHLEDALPGVEIDAAVGRQATEGEAILAGKDKRKVVVFALGTNGAYDQGLLDRVKDAVGDSRLVVMTVAGEKVRSAPAVNALVEANADDVRVADWAARVEADPGLIGPDGVHPTPEGSKVFAETIVEGIGTFGSGGGVAANAEGLAYPMDPETPITSGFGLRWGTNHNGIDLAGPHGAPIYAFADGIVVAAGPADGFGNWIVIDHMFDGAKYSTVYGHMEDGQVHVSVGQNVTAGDHIADEGNAGFSTGPHLHFEIVEGGRLEGGTWVDPQPWLDRAKEGAGAPRSGDDGGGGDGSDGAASVQAEAPEGASVSDIQKLRASQIIALGKQRGEEEFTIMAALQAALVESELQNLASEAVPESKQYPHDGVAAGDFDSVGLYQQRVSVWGEQAGGMEGLMDPAQQINWFYDTAEGLSAPTPGQLAAAVERPREDLRYKYDLRAEEAKALYAELEGVDPDSIVVGGTDNCDNESGVDRRAAGSGLPNGDIGERILAAARSQFGLPYVWGGGDHNGPTSGGFDCSGLTMYAVYQATDGAVALNHFTGDQQADPQLETVSWADRQPGDLIFTPGHVAIYAGEIDGQEMMYEAQQTGVPVGAFPVRGADSATVRRVPAQDTPAADDTSETTETEGTDR</sequence>
<keyword evidence="2" id="KW-0645">Protease</keyword>
<gene>
    <name evidence="7" type="ORF">HF852_10240</name>
</gene>
<dbReference type="Pfam" id="PF01551">
    <property type="entry name" value="Peptidase_M23"/>
    <property type="match status" value="1"/>
</dbReference>
<dbReference type="SUPFAM" id="SSF52266">
    <property type="entry name" value="SGNH hydrolase"/>
    <property type="match status" value="1"/>
</dbReference>
<dbReference type="InterPro" id="IPR000064">
    <property type="entry name" value="NLP_P60_dom"/>
</dbReference>
<dbReference type="GO" id="GO:0006508">
    <property type="term" value="P:proteolysis"/>
    <property type="evidence" value="ECO:0007669"/>
    <property type="project" value="UniProtKB-KW"/>
</dbReference>
<comment type="caution">
    <text evidence="7">The sequence shown here is derived from an EMBL/GenBank/DDBJ whole genome shotgun (WGS) entry which is preliminary data.</text>
</comment>
<dbReference type="AlphaFoldDB" id="A0A7X9SXP3"/>
<evidence type="ECO:0000256" key="1">
    <source>
        <dbReference type="ARBA" id="ARBA00007074"/>
    </source>
</evidence>
<dbReference type="PANTHER" id="PTHR21666:SF270">
    <property type="entry name" value="MUREIN HYDROLASE ACTIVATOR ENVC"/>
    <property type="match status" value="1"/>
</dbReference>